<sequence>MSNFNRKNLWFKKITIALMAALLLQPAAASLDWGGHTAHAEESDSAQESGNADPAELPEQTGDPNDMEENDDNAGSIEIPESPESPAVAADAVDSLAPFESNEMSESNKPVVISKIFGGGSQNDDALYKYDFIELYNPTDTAVNLSGWSVQYAVSSAKSDANTWQITPLTGTISARGYYLIQEAASKASLKGADLPAPDATGNIDMDNKDGKVALISDSTALTAVNPANPSAPSLVDFVGYGGAQSFYGSGAAPAPSAQKTLVRKAEDPILVTGVPSTIGSDAELFGNGWNTRDNKADFDIATLGTFAPNNAMYLTPLSVKADSENHVLKMSSLREISASDNQFSVSMTTGTVKSGALNPEDYEVSGLPDGMTVVQAEADPLTQKIIFTIGGTATADVTASQELSVIIRKSAITAGAYDDSRTVKGITLQNNTPKITGEVISSTLAMTEPTKAAGSFSIHVKTGAVKDGPLADADYLITGLPNGLSVQASGDASANQITFSISGTTISPVDQAIPLTVTLKASSVVSEGALDSDPIEGAALDRYKTPVQADEARKTELAERLKEGNSYYNDPDAKSYKYGTTGMAATSAAFYRGAPYLMYQDLDTVIPLPESWKRFTNVKTWIEGDAHIANVGFYDDKAGNIIFDLNDFDGAYTAPFYLDLLRMTSSLYLTRDSEGLSGVSDAEIRNMAKDMLNQYMLSLQSLKGNNNKNTGTTKLDMTNVNDGFTKTIMTKLAKKTQLDHLIKWTVPTADGKHSTGVLNVAGKPDKYRQPTAAERAEVEQNWQKYVDTLSPDFVRAKFSENADYFAIKDVAVRIYQGLGSIGSQRYNVLIEGPTASHDDDIILDVKQAFKPDMFENPEGAQTTPYDTFPGGNGARVKAAYEKLSLDAENFLGYFDSNTRSFFVHKISLYKGDYEDASGGTFKTKENLADYVSYAAKAYAYAHARSSEYSGEIFEKSVIDQIYGSSEVWDQFQTKLLNLGEDYYQQVKSDYALMKPDLIGGKLIDVADLNELTLSGAALSPVFDEGKLNYTASVNSEVSSIDVNAASLDSKASMSINGEAYSTGTPKSIALHPGANVIAVIVTAQDGITSKTYTVTVQKQDSNSGGNDGNGGNGGNGGNTGGGNDGNSGGNNGNGSGSAGNNGSGGSIGNPGSTSNGRGNTTPPGSGKQEESKSYTAVIDASKFQAAWSEMQAGSPTKHHLIFNVTDHEAKDLTLQLPLSKLQEASKMMPDLMLTMNSDVASYSLPIQAIDFESIAKNLGVPKSASTLSIQISQISRQKETALQASLRAADLEGISTPIEFRIQAEVNGKQIEITDFGIRYAAKIIPYTSQENANELVALRVNADGTLSMIPATFVNGKATVYSMSNSVYMVAHAKPQTFTDISNHWAKSEIELLAGKRIVQGTAAQTFSPDKTLTRAEFTALLSKAFALKEIHTSASFIDVSGAAWYAGSVGAVHKAGIITGFPEGDFKPDQAVTREQMAVMIVKAAELAGKPLDASHNSGTVQMFTDSNRISGYAQAAVEACRESGIIKGNPDGSFAPDAPVTRAQAVVMVKQLLQFIQFMN</sequence>
<dbReference type="Proteomes" id="UP001344632">
    <property type="component" value="Unassembled WGS sequence"/>
</dbReference>
<feature type="region of interest" description="Disordered" evidence="1">
    <location>
        <begin position="35"/>
        <end position="88"/>
    </location>
</feature>
<name>A0ABU6GGG5_9BACL</name>
<evidence type="ECO:0000256" key="1">
    <source>
        <dbReference type="SAM" id="MobiDB-lite"/>
    </source>
</evidence>
<accession>A0ABU6GGG5</accession>
<evidence type="ECO:0000313" key="5">
    <source>
        <dbReference type="EMBL" id="MEC0238835.1"/>
    </source>
</evidence>
<keyword evidence="2" id="KW-0732">Signal</keyword>
<dbReference type="Pfam" id="PF00395">
    <property type="entry name" value="SLH"/>
    <property type="match status" value="3"/>
</dbReference>
<dbReference type="SUPFAM" id="SSF74853">
    <property type="entry name" value="Lamin A/C globular tail domain"/>
    <property type="match status" value="1"/>
</dbReference>
<dbReference type="PANTHER" id="PTHR39441">
    <property type="entry name" value="DUF2252 DOMAIN-CONTAINING PROTEIN"/>
    <property type="match status" value="1"/>
</dbReference>
<feature type="domain" description="SLH" evidence="3">
    <location>
        <begin position="1435"/>
        <end position="1498"/>
    </location>
</feature>
<dbReference type="InterPro" id="IPR001322">
    <property type="entry name" value="Lamin_tail_dom"/>
</dbReference>
<feature type="compositionally biased region" description="Gly residues" evidence="1">
    <location>
        <begin position="1106"/>
        <end position="1149"/>
    </location>
</feature>
<reference evidence="5 6" key="1">
    <citation type="submission" date="2023-03" db="EMBL/GenBank/DDBJ databases">
        <title>Bacillus Genome Sequencing.</title>
        <authorList>
            <person name="Dunlap C."/>
        </authorList>
    </citation>
    <scope>NUCLEOTIDE SEQUENCE [LARGE SCALE GENOMIC DNA]</scope>
    <source>
        <strain evidence="5 6">BD-525</strain>
    </source>
</reference>
<feature type="domain" description="SLH" evidence="3">
    <location>
        <begin position="1504"/>
        <end position="1564"/>
    </location>
</feature>
<feature type="chain" id="PRO_5046749747" evidence="2">
    <location>
        <begin position="30"/>
        <end position="1564"/>
    </location>
</feature>
<feature type="signal peptide" evidence="2">
    <location>
        <begin position="1"/>
        <end position="29"/>
    </location>
</feature>
<dbReference type="PROSITE" id="PS51272">
    <property type="entry name" value="SLH"/>
    <property type="match status" value="3"/>
</dbReference>
<dbReference type="PROSITE" id="PS51841">
    <property type="entry name" value="LTD"/>
    <property type="match status" value="1"/>
</dbReference>
<proteinExistence type="predicted"/>
<feature type="domain" description="SLH" evidence="3">
    <location>
        <begin position="1375"/>
        <end position="1434"/>
    </location>
</feature>
<keyword evidence="6" id="KW-1185">Reference proteome</keyword>
<dbReference type="InterPro" id="IPR036415">
    <property type="entry name" value="Lamin_tail_dom_sf"/>
</dbReference>
<evidence type="ECO:0000256" key="2">
    <source>
        <dbReference type="SAM" id="SignalP"/>
    </source>
</evidence>
<feature type="region of interest" description="Disordered" evidence="1">
    <location>
        <begin position="1099"/>
        <end position="1174"/>
    </location>
</feature>
<dbReference type="InterPro" id="IPR025883">
    <property type="entry name" value="Cadherin-like_domain"/>
</dbReference>
<dbReference type="InterPro" id="IPR018721">
    <property type="entry name" value="DUF2252"/>
</dbReference>
<dbReference type="RefSeq" id="WP_326085632.1">
    <property type="nucleotide sequence ID" value="NZ_JARLKZ010000002.1"/>
</dbReference>
<evidence type="ECO:0000259" key="3">
    <source>
        <dbReference type="PROSITE" id="PS51272"/>
    </source>
</evidence>
<dbReference type="Pfam" id="PF10009">
    <property type="entry name" value="DUF2252"/>
    <property type="match status" value="1"/>
</dbReference>
<dbReference type="PANTHER" id="PTHR39441:SF1">
    <property type="entry name" value="DUF2252 DOMAIN-CONTAINING PROTEIN"/>
    <property type="match status" value="1"/>
</dbReference>
<evidence type="ECO:0000313" key="6">
    <source>
        <dbReference type="Proteomes" id="UP001344632"/>
    </source>
</evidence>
<feature type="domain" description="LTD" evidence="4">
    <location>
        <begin position="95"/>
        <end position="243"/>
    </location>
</feature>
<dbReference type="EMBL" id="JARLKZ010000002">
    <property type="protein sequence ID" value="MEC0238835.1"/>
    <property type="molecule type" value="Genomic_DNA"/>
</dbReference>
<protein>
    <submittedName>
        <fullName evidence="5">DUF2252 family protein</fullName>
    </submittedName>
</protein>
<dbReference type="Pfam" id="PF00932">
    <property type="entry name" value="LTD"/>
    <property type="match status" value="1"/>
</dbReference>
<evidence type="ECO:0000259" key="4">
    <source>
        <dbReference type="PROSITE" id="PS51841"/>
    </source>
</evidence>
<organism evidence="5 6">
    <name type="scientific">Paenibacillus dokdonensis</name>
    <dbReference type="NCBI Taxonomy" id="2567944"/>
    <lineage>
        <taxon>Bacteria</taxon>
        <taxon>Bacillati</taxon>
        <taxon>Bacillota</taxon>
        <taxon>Bacilli</taxon>
        <taxon>Bacillales</taxon>
        <taxon>Paenibacillaceae</taxon>
        <taxon>Paenibacillus</taxon>
    </lineage>
</organism>
<dbReference type="Pfam" id="PF12733">
    <property type="entry name" value="Cadherin-like"/>
    <property type="match status" value="1"/>
</dbReference>
<comment type="caution">
    <text evidence="5">The sequence shown here is derived from an EMBL/GenBank/DDBJ whole genome shotgun (WGS) entry which is preliminary data.</text>
</comment>
<gene>
    <name evidence="5" type="ORF">P4H66_02985</name>
</gene>
<dbReference type="InterPro" id="IPR001119">
    <property type="entry name" value="SLH_dom"/>
</dbReference>